<dbReference type="NCBIfam" id="TIGR02985">
    <property type="entry name" value="Sig70_bacteroi1"/>
    <property type="match status" value="1"/>
</dbReference>
<feature type="domain" description="RNA polymerase sigma-70 region 2" evidence="5">
    <location>
        <begin position="31"/>
        <end position="95"/>
    </location>
</feature>
<organism evidence="7 8">
    <name type="scientific">Aquimarina algicola</name>
    <dbReference type="NCBI Taxonomy" id="2589995"/>
    <lineage>
        <taxon>Bacteria</taxon>
        <taxon>Pseudomonadati</taxon>
        <taxon>Bacteroidota</taxon>
        <taxon>Flavobacteriia</taxon>
        <taxon>Flavobacteriales</taxon>
        <taxon>Flavobacteriaceae</taxon>
        <taxon>Aquimarina</taxon>
    </lineage>
</organism>
<dbReference type="InterPro" id="IPR014284">
    <property type="entry name" value="RNA_pol_sigma-70_dom"/>
</dbReference>
<dbReference type="GO" id="GO:0016987">
    <property type="term" value="F:sigma factor activity"/>
    <property type="evidence" value="ECO:0007669"/>
    <property type="project" value="UniProtKB-KW"/>
</dbReference>
<dbReference type="GO" id="GO:0006352">
    <property type="term" value="P:DNA-templated transcription initiation"/>
    <property type="evidence" value="ECO:0007669"/>
    <property type="project" value="InterPro"/>
</dbReference>
<evidence type="ECO:0000256" key="1">
    <source>
        <dbReference type="ARBA" id="ARBA00010641"/>
    </source>
</evidence>
<evidence type="ECO:0000256" key="4">
    <source>
        <dbReference type="ARBA" id="ARBA00023163"/>
    </source>
</evidence>
<dbReference type="PANTHER" id="PTHR43133:SF46">
    <property type="entry name" value="RNA POLYMERASE SIGMA-70 FACTOR ECF SUBFAMILY"/>
    <property type="match status" value="1"/>
</dbReference>
<evidence type="ECO:0000256" key="3">
    <source>
        <dbReference type="ARBA" id="ARBA00023082"/>
    </source>
</evidence>
<evidence type="ECO:0000256" key="2">
    <source>
        <dbReference type="ARBA" id="ARBA00023015"/>
    </source>
</evidence>
<dbReference type="InterPro" id="IPR036388">
    <property type="entry name" value="WH-like_DNA-bd_sf"/>
</dbReference>
<keyword evidence="2" id="KW-0805">Transcription regulation</keyword>
<dbReference type="InterPro" id="IPR000792">
    <property type="entry name" value="Tscrpt_reg_LuxR_C"/>
</dbReference>
<dbReference type="InterPro" id="IPR013249">
    <property type="entry name" value="RNA_pol_sigma70_r4_t2"/>
</dbReference>
<dbReference type="SUPFAM" id="SSF88659">
    <property type="entry name" value="Sigma3 and sigma4 domains of RNA polymerase sigma factors"/>
    <property type="match status" value="1"/>
</dbReference>
<dbReference type="PANTHER" id="PTHR43133">
    <property type="entry name" value="RNA POLYMERASE ECF-TYPE SIGMA FACTO"/>
    <property type="match status" value="1"/>
</dbReference>
<keyword evidence="3" id="KW-0731">Sigma factor</keyword>
<dbReference type="GO" id="GO:0003677">
    <property type="term" value="F:DNA binding"/>
    <property type="evidence" value="ECO:0007669"/>
    <property type="project" value="InterPro"/>
</dbReference>
<dbReference type="Pfam" id="PF08281">
    <property type="entry name" value="Sigma70_r4_2"/>
    <property type="match status" value="1"/>
</dbReference>
<dbReference type="AlphaFoldDB" id="A0A504JRK4"/>
<dbReference type="InterPro" id="IPR013325">
    <property type="entry name" value="RNA_pol_sigma_r2"/>
</dbReference>
<dbReference type="InterPro" id="IPR007627">
    <property type="entry name" value="RNA_pol_sigma70_r2"/>
</dbReference>
<sequence>MILDVNRESQITSDFLIKNIREGNEEAFKILFELYYSKLLYVAQNYISNKEDAEEIVQDVFVKIWKKRADISININGYLFKSTKNSCLDYLRSKKNKLSRSNNTLQLEAVINYNALSDSSASLLLEKELEQKIYASLSLLPEKCKRVFIKSRIEGLKNKEISDELDISIKTVENHMSKAIKHMRLHLREFLSFF</sequence>
<dbReference type="SUPFAM" id="SSF88946">
    <property type="entry name" value="Sigma2 domain of RNA polymerase sigma factors"/>
    <property type="match status" value="1"/>
</dbReference>
<dbReference type="NCBIfam" id="TIGR02937">
    <property type="entry name" value="sigma70-ECF"/>
    <property type="match status" value="1"/>
</dbReference>
<proteinExistence type="inferred from homology"/>
<keyword evidence="4" id="KW-0804">Transcription</keyword>
<name>A0A504JRK4_9FLAO</name>
<dbReference type="EMBL" id="VFWZ01000001">
    <property type="protein sequence ID" value="TPN89000.1"/>
    <property type="molecule type" value="Genomic_DNA"/>
</dbReference>
<reference evidence="7 8" key="1">
    <citation type="submission" date="2019-06" db="EMBL/GenBank/DDBJ databases">
        <authorList>
            <person name="Meng X."/>
        </authorList>
    </citation>
    <scope>NUCLEOTIDE SEQUENCE [LARGE SCALE GENOMIC DNA]</scope>
    <source>
        <strain evidence="7 8">M625</strain>
    </source>
</reference>
<gene>
    <name evidence="7" type="ORF">FHK87_01915</name>
</gene>
<evidence type="ECO:0000313" key="7">
    <source>
        <dbReference type="EMBL" id="TPN89000.1"/>
    </source>
</evidence>
<keyword evidence="8" id="KW-1185">Reference proteome</keyword>
<evidence type="ECO:0000313" key="8">
    <source>
        <dbReference type="Proteomes" id="UP000315540"/>
    </source>
</evidence>
<comment type="similarity">
    <text evidence="1">Belongs to the sigma-70 factor family. ECF subfamily.</text>
</comment>
<dbReference type="Pfam" id="PF04542">
    <property type="entry name" value="Sigma70_r2"/>
    <property type="match status" value="1"/>
</dbReference>
<dbReference type="OrthoDB" id="1100095at2"/>
<comment type="caution">
    <text evidence="7">The sequence shown here is derived from an EMBL/GenBank/DDBJ whole genome shotgun (WGS) entry which is preliminary data.</text>
</comment>
<accession>A0A504JRK4</accession>
<feature type="domain" description="RNA polymerase sigma factor 70 region 4 type 2" evidence="6">
    <location>
        <begin position="131"/>
        <end position="183"/>
    </location>
</feature>
<dbReference type="Gene3D" id="1.10.1740.10">
    <property type="match status" value="1"/>
</dbReference>
<evidence type="ECO:0000259" key="6">
    <source>
        <dbReference type="Pfam" id="PF08281"/>
    </source>
</evidence>
<dbReference type="Proteomes" id="UP000315540">
    <property type="component" value="Unassembled WGS sequence"/>
</dbReference>
<dbReference type="PRINTS" id="PR00038">
    <property type="entry name" value="HTHLUXR"/>
</dbReference>
<dbReference type="InterPro" id="IPR013324">
    <property type="entry name" value="RNA_pol_sigma_r3/r4-like"/>
</dbReference>
<evidence type="ECO:0000259" key="5">
    <source>
        <dbReference type="Pfam" id="PF04542"/>
    </source>
</evidence>
<dbReference type="InterPro" id="IPR039425">
    <property type="entry name" value="RNA_pol_sigma-70-like"/>
</dbReference>
<dbReference type="InterPro" id="IPR014327">
    <property type="entry name" value="RNA_pol_sigma70_bacteroid"/>
</dbReference>
<dbReference type="Gene3D" id="1.10.10.10">
    <property type="entry name" value="Winged helix-like DNA-binding domain superfamily/Winged helix DNA-binding domain"/>
    <property type="match status" value="1"/>
</dbReference>
<protein>
    <submittedName>
        <fullName evidence="7">RNA polymerase sigma-70 factor</fullName>
    </submittedName>
</protein>